<evidence type="ECO:0000259" key="1">
    <source>
        <dbReference type="SMART" id="SM00530"/>
    </source>
</evidence>
<name>A0ABZ2M1U6_9BACT</name>
<evidence type="ECO:0000313" key="3">
    <source>
        <dbReference type="Proteomes" id="UP001370348"/>
    </source>
</evidence>
<accession>A0ABZ2M1U6</accession>
<dbReference type="CDD" id="cd00093">
    <property type="entry name" value="HTH_XRE"/>
    <property type="match status" value="1"/>
</dbReference>
<dbReference type="PANTHER" id="PTHR35010">
    <property type="entry name" value="BLL4672 PROTEIN-RELATED"/>
    <property type="match status" value="1"/>
</dbReference>
<dbReference type="InterPro" id="IPR010982">
    <property type="entry name" value="Lambda_DNA-bd_dom_sf"/>
</dbReference>
<dbReference type="RefSeq" id="WP_394824937.1">
    <property type="nucleotide sequence ID" value="NZ_CP089984.1"/>
</dbReference>
<evidence type="ECO:0000313" key="2">
    <source>
        <dbReference type="EMBL" id="WXB15311.1"/>
    </source>
</evidence>
<sequence length="259" mass="29194">MALGAFLRAHRERLEPSRAEIAVSRRRRTPGLRREEVAQRAGVGVAWYTWLEQGRDIHPSREALTFIADALELDSAAREHLLTLAGQTVAAPVDLAAVRVPPSLPPILAALEPNPAYINDLRWNVVAWNAAADRVFGFGALPEEERNGLLLMFTRPGTRHRMRDWERIATSMVAAFRLNIGPYMGDPSVESLLARLRTSDDFVRLWKRQDVSVRRVGRKAMHHPKLGELVFEHQAFQVIDAPALRLVVYTPVAPRPEVR</sequence>
<gene>
    <name evidence="2" type="ORF">LZC94_46760</name>
</gene>
<organism evidence="2 3">
    <name type="scientific">Pendulispora albinea</name>
    <dbReference type="NCBI Taxonomy" id="2741071"/>
    <lineage>
        <taxon>Bacteria</taxon>
        <taxon>Pseudomonadati</taxon>
        <taxon>Myxococcota</taxon>
        <taxon>Myxococcia</taxon>
        <taxon>Myxococcales</taxon>
        <taxon>Sorangiineae</taxon>
        <taxon>Pendulisporaceae</taxon>
        <taxon>Pendulispora</taxon>
    </lineage>
</organism>
<dbReference type="SUPFAM" id="SSF47413">
    <property type="entry name" value="lambda repressor-like DNA-binding domains"/>
    <property type="match status" value="1"/>
</dbReference>
<dbReference type="SMART" id="SM00530">
    <property type="entry name" value="HTH_XRE"/>
    <property type="match status" value="1"/>
</dbReference>
<proteinExistence type="predicted"/>
<dbReference type="Pfam" id="PF13560">
    <property type="entry name" value="HTH_31"/>
    <property type="match status" value="1"/>
</dbReference>
<dbReference type="Gene3D" id="3.30.450.180">
    <property type="match status" value="1"/>
</dbReference>
<reference evidence="2 3" key="1">
    <citation type="submission" date="2021-12" db="EMBL/GenBank/DDBJ databases">
        <title>Discovery of the Pendulisporaceae a myxobacterial family with distinct sporulation behavior and unique specialized metabolism.</title>
        <authorList>
            <person name="Garcia R."/>
            <person name="Popoff A."/>
            <person name="Bader C.D."/>
            <person name="Loehr J."/>
            <person name="Walesch S."/>
            <person name="Walt C."/>
            <person name="Boldt J."/>
            <person name="Bunk B."/>
            <person name="Haeckl F.J.F.P.J."/>
            <person name="Gunesch A.P."/>
            <person name="Birkelbach J."/>
            <person name="Nuebel U."/>
            <person name="Pietschmann T."/>
            <person name="Bach T."/>
            <person name="Mueller R."/>
        </authorList>
    </citation>
    <scope>NUCLEOTIDE SEQUENCE [LARGE SCALE GENOMIC DNA]</scope>
    <source>
        <strain evidence="2 3">MSr11954</strain>
    </source>
</reference>
<dbReference type="Pfam" id="PF17765">
    <property type="entry name" value="MLTR_LBD"/>
    <property type="match status" value="1"/>
</dbReference>
<dbReference type="InterPro" id="IPR041413">
    <property type="entry name" value="MLTR_LBD"/>
</dbReference>
<dbReference type="EMBL" id="CP089984">
    <property type="protein sequence ID" value="WXB15311.1"/>
    <property type="molecule type" value="Genomic_DNA"/>
</dbReference>
<keyword evidence="3" id="KW-1185">Reference proteome</keyword>
<dbReference type="Gene3D" id="1.10.260.40">
    <property type="entry name" value="lambda repressor-like DNA-binding domains"/>
    <property type="match status" value="1"/>
</dbReference>
<feature type="domain" description="HTH cro/C1-type" evidence="1">
    <location>
        <begin position="6"/>
        <end position="78"/>
    </location>
</feature>
<dbReference type="Proteomes" id="UP001370348">
    <property type="component" value="Chromosome"/>
</dbReference>
<dbReference type="InterPro" id="IPR001387">
    <property type="entry name" value="Cro/C1-type_HTH"/>
</dbReference>
<protein>
    <submittedName>
        <fullName evidence="2">Helix-turn-helix transcriptional regulator</fullName>
    </submittedName>
</protein>